<dbReference type="InterPro" id="IPR000847">
    <property type="entry name" value="LysR_HTH_N"/>
</dbReference>
<keyword evidence="8" id="KW-1185">Reference proteome</keyword>
<dbReference type="PROSITE" id="PS50931">
    <property type="entry name" value="HTH_LYSR"/>
    <property type="match status" value="1"/>
</dbReference>
<dbReference type="PANTHER" id="PTHR30293:SF0">
    <property type="entry name" value="NITROGEN ASSIMILATION REGULATORY PROTEIN NAC"/>
    <property type="match status" value="1"/>
</dbReference>
<dbReference type="InterPro" id="IPR005119">
    <property type="entry name" value="LysR_subst-bd"/>
</dbReference>
<evidence type="ECO:0000256" key="1">
    <source>
        <dbReference type="ARBA" id="ARBA00009437"/>
    </source>
</evidence>
<protein>
    <submittedName>
        <fullName evidence="7">LysR family transcriptional regulator</fullName>
    </submittedName>
</protein>
<evidence type="ECO:0000256" key="2">
    <source>
        <dbReference type="ARBA" id="ARBA00023015"/>
    </source>
</evidence>
<comment type="caution">
    <text evidence="7">The sequence shown here is derived from an EMBL/GenBank/DDBJ whole genome shotgun (WGS) entry which is preliminary data.</text>
</comment>
<evidence type="ECO:0000259" key="6">
    <source>
        <dbReference type="PROSITE" id="PS50931"/>
    </source>
</evidence>
<proteinExistence type="inferred from homology"/>
<evidence type="ECO:0000313" key="7">
    <source>
        <dbReference type="EMBL" id="MVA98464.1"/>
    </source>
</evidence>
<dbReference type="SUPFAM" id="SSF46785">
    <property type="entry name" value="Winged helix' DNA-binding domain"/>
    <property type="match status" value="1"/>
</dbReference>
<accession>A0A844QIN5</accession>
<dbReference type="AlphaFoldDB" id="A0A844QIN5"/>
<dbReference type="PRINTS" id="PR00039">
    <property type="entry name" value="HTHLYSR"/>
</dbReference>
<dbReference type="InterPro" id="IPR036388">
    <property type="entry name" value="WH-like_DNA-bd_sf"/>
</dbReference>
<dbReference type="InterPro" id="IPR036390">
    <property type="entry name" value="WH_DNA-bd_sf"/>
</dbReference>
<keyword evidence="3" id="KW-0238">DNA-binding</keyword>
<dbReference type="SUPFAM" id="SSF53850">
    <property type="entry name" value="Periplasmic binding protein-like II"/>
    <property type="match status" value="1"/>
</dbReference>
<evidence type="ECO:0000256" key="3">
    <source>
        <dbReference type="ARBA" id="ARBA00023125"/>
    </source>
</evidence>
<evidence type="ECO:0000256" key="5">
    <source>
        <dbReference type="ARBA" id="ARBA00023163"/>
    </source>
</evidence>
<evidence type="ECO:0000256" key="4">
    <source>
        <dbReference type="ARBA" id="ARBA00023159"/>
    </source>
</evidence>
<keyword evidence="2" id="KW-0805">Transcription regulation</keyword>
<comment type="similarity">
    <text evidence="1">Belongs to the LysR transcriptional regulatory family.</text>
</comment>
<dbReference type="PANTHER" id="PTHR30293">
    <property type="entry name" value="TRANSCRIPTIONAL REGULATORY PROTEIN NAC-RELATED"/>
    <property type="match status" value="1"/>
</dbReference>
<gene>
    <name evidence="7" type="ORF">GN330_14540</name>
</gene>
<dbReference type="GO" id="GO:2000142">
    <property type="term" value="P:regulation of DNA-templated transcription initiation"/>
    <property type="evidence" value="ECO:0007669"/>
    <property type="project" value="TreeGrafter"/>
</dbReference>
<dbReference type="Proteomes" id="UP000463224">
    <property type="component" value="Unassembled WGS sequence"/>
</dbReference>
<dbReference type="Gene3D" id="3.40.190.290">
    <property type="match status" value="1"/>
</dbReference>
<dbReference type="GO" id="GO:0003677">
    <property type="term" value="F:DNA binding"/>
    <property type="evidence" value="ECO:0007669"/>
    <property type="project" value="UniProtKB-KW"/>
</dbReference>
<keyword evidence="4" id="KW-0010">Activator</keyword>
<dbReference type="Gene3D" id="1.10.10.10">
    <property type="entry name" value="Winged helix-like DNA-binding domain superfamily/Winged helix DNA-binding domain"/>
    <property type="match status" value="1"/>
</dbReference>
<keyword evidence="5" id="KW-0804">Transcription</keyword>
<dbReference type="Pfam" id="PF00126">
    <property type="entry name" value="HTH_1"/>
    <property type="match status" value="1"/>
</dbReference>
<reference evidence="7 8" key="1">
    <citation type="submission" date="2019-12" db="EMBL/GenBank/DDBJ databases">
        <title>Nitratireductor arenosus sp. nov., Isolated from sea sand, Jeju island, South Korea.</title>
        <authorList>
            <person name="Kim W."/>
        </authorList>
    </citation>
    <scope>NUCLEOTIDE SEQUENCE [LARGE SCALE GENOMIC DNA]</scope>
    <source>
        <strain evidence="7 8">CAU 1489</strain>
    </source>
</reference>
<sequence length="357" mass="39703">MKAEGADSESMRPVSALRLYAISLLSSRCAPAASCRGEHRLVRRGAGRMDLRQLGYFVRVVELGSLTRAATVLRVAQPALGVQIKKLEVEFGAPLLTRHSRGVEPTDVGALLFEQAKTLLANADAIKNKINDYKGPPRGHVSLGLPPIVHSVPIELIERCTAQYPEISLTIVEEFSSFLVEWIEDGRLDMACAYVDSIPRDMGGERLLREDFLFVGAPGMMGNNTSDISFDEMVKYPLILPGKENSLRRLLHDAALRNAVSLHVPLQVRSQPLVNELVERSFGYTILPYMAARLKMQEGRFVARRIVNPVVSTELRLIYRERRTFSKAESAVRNIVINAFKDEIARSIAAGSGFLRY</sequence>
<dbReference type="FunFam" id="1.10.10.10:FF:000001">
    <property type="entry name" value="LysR family transcriptional regulator"/>
    <property type="match status" value="1"/>
</dbReference>
<organism evidence="7 8">
    <name type="scientific">Nitratireductor arenosus</name>
    <dbReference type="NCBI Taxonomy" id="2682096"/>
    <lineage>
        <taxon>Bacteria</taxon>
        <taxon>Pseudomonadati</taxon>
        <taxon>Pseudomonadota</taxon>
        <taxon>Alphaproteobacteria</taxon>
        <taxon>Hyphomicrobiales</taxon>
        <taxon>Phyllobacteriaceae</taxon>
        <taxon>Nitratireductor</taxon>
    </lineage>
</organism>
<name>A0A844QIN5_9HYPH</name>
<dbReference type="GO" id="GO:0003700">
    <property type="term" value="F:DNA-binding transcription factor activity"/>
    <property type="evidence" value="ECO:0007669"/>
    <property type="project" value="InterPro"/>
</dbReference>
<evidence type="ECO:0000313" key="8">
    <source>
        <dbReference type="Proteomes" id="UP000463224"/>
    </source>
</evidence>
<feature type="domain" description="HTH lysR-type" evidence="6">
    <location>
        <begin position="49"/>
        <end position="106"/>
    </location>
</feature>
<dbReference type="Pfam" id="PF03466">
    <property type="entry name" value="LysR_substrate"/>
    <property type="match status" value="1"/>
</dbReference>
<dbReference type="EMBL" id="WPHG01000003">
    <property type="protein sequence ID" value="MVA98464.1"/>
    <property type="molecule type" value="Genomic_DNA"/>
</dbReference>